<dbReference type="GO" id="GO:0006188">
    <property type="term" value="P:IMP biosynthetic process"/>
    <property type="evidence" value="ECO:0007669"/>
    <property type="project" value="InterPro"/>
</dbReference>
<gene>
    <name evidence="2" type="ORF">H5P27_19000</name>
</gene>
<dbReference type="AlphaFoldDB" id="A0A7X1EA94"/>
<dbReference type="InterPro" id="IPR036795">
    <property type="entry name" value="IMP_cyclohydrolase-like_sf"/>
</dbReference>
<feature type="domain" description="Inosine monophosphate cyclohydrolase-like" evidence="1">
    <location>
        <begin position="20"/>
        <end position="225"/>
    </location>
</feature>
<dbReference type="RefSeq" id="WP_185662003.1">
    <property type="nucleotide sequence ID" value="NZ_CAWPOO010000013.1"/>
</dbReference>
<evidence type="ECO:0000313" key="2">
    <source>
        <dbReference type="EMBL" id="MBC2608151.1"/>
    </source>
</evidence>
<keyword evidence="2" id="KW-0378">Hydrolase</keyword>
<reference evidence="2 3" key="1">
    <citation type="submission" date="2020-07" db="EMBL/GenBank/DDBJ databases">
        <authorList>
            <person name="Feng X."/>
        </authorList>
    </citation>
    <scope>NUCLEOTIDE SEQUENCE [LARGE SCALE GENOMIC DNA]</scope>
    <source>
        <strain evidence="2 3">JCM23202</strain>
    </source>
</reference>
<dbReference type="EMBL" id="JACHVC010000013">
    <property type="protein sequence ID" value="MBC2608151.1"/>
    <property type="molecule type" value="Genomic_DNA"/>
</dbReference>
<evidence type="ECO:0000313" key="3">
    <source>
        <dbReference type="Proteomes" id="UP000526501"/>
    </source>
</evidence>
<dbReference type="InterPro" id="IPR020600">
    <property type="entry name" value="IMP_cyclohydrolase-like"/>
</dbReference>
<keyword evidence="3" id="KW-1185">Reference proteome</keyword>
<dbReference type="Pfam" id="PF07826">
    <property type="entry name" value="IMP_cyclohyd"/>
    <property type="match status" value="1"/>
</dbReference>
<dbReference type="SUPFAM" id="SSF75569">
    <property type="entry name" value="Archaeal IMP cyclohydrolase PurO"/>
    <property type="match status" value="1"/>
</dbReference>
<evidence type="ECO:0000259" key="1">
    <source>
        <dbReference type="Pfam" id="PF07826"/>
    </source>
</evidence>
<name>A0A7X1EA94_9BACT</name>
<dbReference type="Gene3D" id="3.60.20.20">
    <property type="entry name" value="Inosine monophosphate cyclohydrolase-like"/>
    <property type="match status" value="1"/>
</dbReference>
<dbReference type="Proteomes" id="UP000526501">
    <property type="component" value="Unassembled WGS sequence"/>
</dbReference>
<organism evidence="2 3">
    <name type="scientific">Pelagicoccus albus</name>
    <dbReference type="NCBI Taxonomy" id="415222"/>
    <lineage>
        <taxon>Bacteria</taxon>
        <taxon>Pseudomonadati</taxon>
        <taxon>Verrucomicrobiota</taxon>
        <taxon>Opitutia</taxon>
        <taxon>Puniceicoccales</taxon>
        <taxon>Pelagicoccaceae</taxon>
        <taxon>Pelagicoccus</taxon>
    </lineage>
</organism>
<sequence>MTPSEIASSTLQSHVAANPYPGRGLVIGKSASGDAWQQVYWIMGRSPNSRNRQFSLEGTTLSTEPFDPSKVEDPSLIIYEAMLELPKQFLVSNGDQTRTLCDGLAAGKTAKEALSTRDREPDAPNYTPRITGQLDLTGETAEIGLSILKANKIDPTYSDRHYYYPQEPAAGIGYGLTTYMGDGNPLPTFNVDPLLLPIAATPEETLELYWKALDEENRISLAVKEIALDGASSRVVLRNKYV</sequence>
<accession>A0A7X1EA94</accession>
<dbReference type="GO" id="GO:0003937">
    <property type="term" value="F:IMP cyclohydrolase activity"/>
    <property type="evidence" value="ECO:0007669"/>
    <property type="project" value="InterPro"/>
</dbReference>
<comment type="caution">
    <text evidence="2">The sequence shown here is derived from an EMBL/GenBank/DDBJ whole genome shotgun (WGS) entry which is preliminary data.</text>
</comment>
<proteinExistence type="predicted"/>
<protein>
    <submittedName>
        <fullName evidence="2">Inosine monophosphate cyclohydrolase</fullName>
    </submittedName>
</protein>